<sequence length="317" mass="35792">MKKTINRILSSFPIILLLLASYSCTNKKEEKQQSNAQILEAVKEIKAIGKVVSAKDWTVISSNISARIKQLYVQEGDTLGVGQLIMQLEPGNADLDVEQAQAELNSLTKENNTLRADIEKAQIYANELKEKYEVSKRLFDQEAETREHLNTDRSNWQQQELTVRGLRQKLQAQQARANEQKIQIQKVKNEKTDFEIRAASSGILTDLNAKLGQSIQSAMELGKIIDVEQTMIEAEIDELFVNDVQLNQSVLIFPVGRKDHAAKGHISYLSPVLSEKSILYETANEGQDRRVRRVKITVDEGSKLTINSKVDCTIKIR</sequence>
<dbReference type="KEGG" id="sphe:GFH32_16470"/>
<dbReference type="EMBL" id="CP045652">
    <property type="protein sequence ID" value="QGA27817.1"/>
    <property type="molecule type" value="Genomic_DNA"/>
</dbReference>
<keyword evidence="1" id="KW-0175">Coiled coil</keyword>
<keyword evidence="3" id="KW-1185">Reference proteome</keyword>
<accession>A0A5Q0QCB9</accession>
<dbReference type="RefSeq" id="WP_153512644.1">
    <property type="nucleotide sequence ID" value="NZ_CP045652.1"/>
</dbReference>
<dbReference type="Proteomes" id="UP000326921">
    <property type="component" value="Chromosome"/>
</dbReference>
<dbReference type="PROSITE" id="PS51257">
    <property type="entry name" value="PROKAR_LIPOPROTEIN"/>
    <property type="match status" value="1"/>
</dbReference>
<evidence type="ECO:0000313" key="2">
    <source>
        <dbReference type="EMBL" id="QGA27817.1"/>
    </source>
</evidence>
<evidence type="ECO:0000256" key="1">
    <source>
        <dbReference type="SAM" id="Coils"/>
    </source>
</evidence>
<dbReference type="PANTHER" id="PTHR30469">
    <property type="entry name" value="MULTIDRUG RESISTANCE PROTEIN MDTA"/>
    <property type="match status" value="1"/>
</dbReference>
<dbReference type="Gene3D" id="2.40.30.170">
    <property type="match status" value="1"/>
</dbReference>
<protein>
    <submittedName>
        <fullName evidence="2">HlyD family efflux transporter periplasmic adaptor subunit</fullName>
    </submittedName>
</protein>
<organism evidence="2 3">
    <name type="scientific">Sphingobacterium zhuxiongii</name>
    <dbReference type="NCBI Taxonomy" id="2662364"/>
    <lineage>
        <taxon>Bacteria</taxon>
        <taxon>Pseudomonadati</taxon>
        <taxon>Bacteroidota</taxon>
        <taxon>Sphingobacteriia</taxon>
        <taxon>Sphingobacteriales</taxon>
        <taxon>Sphingobacteriaceae</taxon>
        <taxon>Sphingobacterium</taxon>
    </lineage>
</organism>
<gene>
    <name evidence="2" type="ORF">GFH32_16470</name>
</gene>
<dbReference type="InterPro" id="IPR011053">
    <property type="entry name" value="Single_hybrid_motif"/>
</dbReference>
<feature type="coiled-coil region" evidence="1">
    <location>
        <begin position="163"/>
        <end position="197"/>
    </location>
</feature>
<dbReference type="AlphaFoldDB" id="A0A5Q0QCB9"/>
<proteinExistence type="predicted"/>
<name>A0A5Q0QCB9_9SPHI</name>
<reference evidence="2 3" key="1">
    <citation type="submission" date="2019-10" db="EMBL/GenBank/DDBJ databases">
        <authorList>
            <person name="Dong K."/>
        </authorList>
    </citation>
    <scope>NUCLEOTIDE SEQUENCE [LARGE SCALE GENOMIC DNA]</scope>
    <source>
        <strain evidence="3">dk4302</strain>
    </source>
</reference>
<dbReference type="GO" id="GO:0015562">
    <property type="term" value="F:efflux transmembrane transporter activity"/>
    <property type="evidence" value="ECO:0007669"/>
    <property type="project" value="TreeGrafter"/>
</dbReference>
<feature type="coiled-coil region" evidence="1">
    <location>
        <begin position="97"/>
        <end position="131"/>
    </location>
</feature>
<dbReference type="Gene3D" id="2.40.50.100">
    <property type="match status" value="1"/>
</dbReference>
<dbReference type="GO" id="GO:1990281">
    <property type="term" value="C:efflux pump complex"/>
    <property type="evidence" value="ECO:0007669"/>
    <property type="project" value="TreeGrafter"/>
</dbReference>
<dbReference type="SUPFAM" id="SSF51230">
    <property type="entry name" value="Single hybrid motif"/>
    <property type="match status" value="1"/>
</dbReference>
<evidence type="ECO:0000313" key="3">
    <source>
        <dbReference type="Proteomes" id="UP000326921"/>
    </source>
</evidence>